<evidence type="ECO:0000313" key="3">
    <source>
        <dbReference type="EMBL" id="KAG6440676.1"/>
    </source>
</evidence>
<gene>
    <name evidence="3" type="ORF">O3G_MSEX001359</name>
</gene>
<feature type="compositionally biased region" description="Basic and acidic residues" evidence="2">
    <location>
        <begin position="673"/>
        <end position="683"/>
    </location>
</feature>
<evidence type="ECO:0000256" key="1">
    <source>
        <dbReference type="PROSITE-ProRule" id="PRU00023"/>
    </source>
</evidence>
<dbReference type="PROSITE" id="PS50088">
    <property type="entry name" value="ANK_REPEAT"/>
    <property type="match status" value="5"/>
</dbReference>
<feature type="compositionally biased region" description="Polar residues" evidence="2">
    <location>
        <begin position="635"/>
        <end position="656"/>
    </location>
</feature>
<feature type="repeat" description="ANK" evidence="1">
    <location>
        <begin position="1565"/>
        <end position="1598"/>
    </location>
</feature>
<dbReference type="InterPro" id="IPR049630">
    <property type="entry name" value="DYDC-like_DD"/>
</dbReference>
<comment type="caution">
    <text evidence="3">The sequence shown here is derived from an EMBL/GenBank/DDBJ whole genome shotgun (WGS) entry which is preliminary data.</text>
</comment>
<feature type="compositionally biased region" description="Polar residues" evidence="2">
    <location>
        <begin position="843"/>
        <end position="852"/>
    </location>
</feature>
<keyword evidence="1" id="KW-0040">ANK repeat</keyword>
<dbReference type="Pfam" id="PF12796">
    <property type="entry name" value="Ank_2"/>
    <property type="match status" value="4"/>
</dbReference>
<feature type="repeat" description="ANK" evidence="1">
    <location>
        <begin position="336"/>
        <end position="369"/>
    </location>
</feature>
<reference evidence="3" key="1">
    <citation type="journal article" date="2016" name="Insect Biochem. Mol. Biol.">
        <title>Multifaceted biological insights from a draft genome sequence of the tobacco hornworm moth, Manduca sexta.</title>
        <authorList>
            <person name="Kanost M.R."/>
            <person name="Arrese E.L."/>
            <person name="Cao X."/>
            <person name="Chen Y.R."/>
            <person name="Chellapilla S."/>
            <person name="Goldsmith M.R."/>
            <person name="Grosse-Wilde E."/>
            <person name="Heckel D.G."/>
            <person name="Herndon N."/>
            <person name="Jiang H."/>
            <person name="Papanicolaou A."/>
            <person name="Qu J."/>
            <person name="Soulages J.L."/>
            <person name="Vogel H."/>
            <person name="Walters J."/>
            <person name="Waterhouse R.M."/>
            <person name="Ahn S.J."/>
            <person name="Almeida F.C."/>
            <person name="An C."/>
            <person name="Aqrawi P."/>
            <person name="Bretschneider A."/>
            <person name="Bryant W.B."/>
            <person name="Bucks S."/>
            <person name="Chao H."/>
            <person name="Chevignon G."/>
            <person name="Christen J.M."/>
            <person name="Clarke D.F."/>
            <person name="Dittmer N.T."/>
            <person name="Ferguson L.C.F."/>
            <person name="Garavelou S."/>
            <person name="Gordon K.H.J."/>
            <person name="Gunaratna R.T."/>
            <person name="Han Y."/>
            <person name="Hauser F."/>
            <person name="He Y."/>
            <person name="Heidel-Fischer H."/>
            <person name="Hirsh A."/>
            <person name="Hu Y."/>
            <person name="Jiang H."/>
            <person name="Kalra D."/>
            <person name="Klinner C."/>
            <person name="Konig C."/>
            <person name="Kovar C."/>
            <person name="Kroll A.R."/>
            <person name="Kuwar S.S."/>
            <person name="Lee S.L."/>
            <person name="Lehman R."/>
            <person name="Li K."/>
            <person name="Li Z."/>
            <person name="Liang H."/>
            <person name="Lovelace S."/>
            <person name="Lu Z."/>
            <person name="Mansfield J.H."/>
            <person name="McCulloch K.J."/>
            <person name="Mathew T."/>
            <person name="Morton B."/>
            <person name="Muzny D.M."/>
            <person name="Neunemann D."/>
            <person name="Ongeri F."/>
            <person name="Pauchet Y."/>
            <person name="Pu L.L."/>
            <person name="Pyrousis I."/>
            <person name="Rao X.J."/>
            <person name="Redding A."/>
            <person name="Roesel C."/>
            <person name="Sanchez-Gracia A."/>
            <person name="Schaack S."/>
            <person name="Shukla A."/>
            <person name="Tetreau G."/>
            <person name="Wang Y."/>
            <person name="Xiong G.H."/>
            <person name="Traut W."/>
            <person name="Walsh T.K."/>
            <person name="Worley K.C."/>
            <person name="Wu D."/>
            <person name="Wu W."/>
            <person name="Wu Y.Q."/>
            <person name="Zhang X."/>
            <person name="Zou Z."/>
            <person name="Zucker H."/>
            <person name="Briscoe A.D."/>
            <person name="Burmester T."/>
            <person name="Clem R.J."/>
            <person name="Feyereisen R."/>
            <person name="Grimmelikhuijzen C.J.P."/>
            <person name="Hamodrakas S.J."/>
            <person name="Hansson B.S."/>
            <person name="Huguet E."/>
            <person name="Jermiin L.S."/>
            <person name="Lan Q."/>
            <person name="Lehman H.K."/>
            <person name="Lorenzen M."/>
            <person name="Merzendorfer H."/>
            <person name="Michalopoulos I."/>
            <person name="Morton D.B."/>
            <person name="Muthukrishnan S."/>
            <person name="Oakeshott J.G."/>
            <person name="Palmer W."/>
            <person name="Park Y."/>
            <person name="Passarelli A.L."/>
            <person name="Rozas J."/>
            <person name="Schwartz L.M."/>
            <person name="Smith W."/>
            <person name="Southgate A."/>
            <person name="Vilcinskas A."/>
            <person name="Vogt R."/>
            <person name="Wang P."/>
            <person name="Werren J."/>
            <person name="Yu X.Q."/>
            <person name="Zhou J.J."/>
            <person name="Brown S.J."/>
            <person name="Scherer S.E."/>
            <person name="Richards S."/>
            <person name="Blissard G.W."/>
        </authorList>
    </citation>
    <scope>NUCLEOTIDE SEQUENCE</scope>
</reference>
<feature type="repeat" description="ANK" evidence="1">
    <location>
        <begin position="142"/>
        <end position="175"/>
    </location>
</feature>
<feature type="compositionally biased region" description="Basic and acidic residues" evidence="2">
    <location>
        <begin position="485"/>
        <end position="495"/>
    </location>
</feature>
<feature type="compositionally biased region" description="Basic and acidic residues" evidence="2">
    <location>
        <begin position="520"/>
        <end position="548"/>
    </location>
</feature>
<feature type="compositionally biased region" description="Basic and acidic residues" evidence="2">
    <location>
        <begin position="563"/>
        <end position="588"/>
    </location>
</feature>
<organism evidence="3 4">
    <name type="scientific">Manduca sexta</name>
    <name type="common">Tobacco hawkmoth</name>
    <name type="synonym">Tobacco hornworm</name>
    <dbReference type="NCBI Taxonomy" id="7130"/>
    <lineage>
        <taxon>Eukaryota</taxon>
        <taxon>Metazoa</taxon>
        <taxon>Ecdysozoa</taxon>
        <taxon>Arthropoda</taxon>
        <taxon>Hexapoda</taxon>
        <taxon>Insecta</taxon>
        <taxon>Pterygota</taxon>
        <taxon>Neoptera</taxon>
        <taxon>Endopterygota</taxon>
        <taxon>Lepidoptera</taxon>
        <taxon>Glossata</taxon>
        <taxon>Ditrysia</taxon>
        <taxon>Bombycoidea</taxon>
        <taxon>Sphingidae</taxon>
        <taxon>Sphinginae</taxon>
        <taxon>Sphingini</taxon>
        <taxon>Manduca</taxon>
    </lineage>
</organism>
<dbReference type="Proteomes" id="UP000791440">
    <property type="component" value="Unassembled WGS sequence"/>
</dbReference>
<name>A0A922CC40_MANSE</name>
<protein>
    <submittedName>
        <fullName evidence="3">Uncharacterized protein</fullName>
    </submittedName>
</protein>
<feature type="repeat" description="ANK" evidence="1">
    <location>
        <begin position="1099"/>
        <end position="1119"/>
    </location>
</feature>
<dbReference type="PROSITE" id="PS50297">
    <property type="entry name" value="ANK_REP_REGION"/>
    <property type="match status" value="2"/>
</dbReference>
<feature type="compositionally biased region" description="Basic and acidic residues" evidence="2">
    <location>
        <begin position="609"/>
        <end position="631"/>
    </location>
</feature>
<feature type="compositionally biased region" description="Basic and acidic residues" evidence="2">
    <location>
        <begin position="791"/>
        <end position="804"/>
    </location>
</feature>
<feature type="region of interest" description="Disordered" evidence="2">
    <location>
        <begin position="737"/>
        <end position="953"/>
    </location>
</feature>
<accession>A0A922CC40</accession>
<feature type="compositionally biased region" description="Basic and acidic residues" evidence="2">
    <location>
        <begin position="935"/>
        <end position="953"/>
    </location>
</feature>
<dbReference type="InterPro" id="IPR007858">
    <property type="entry name" value="Dpy-30_motif"/>
</dbReference>
<feature type="compositionally biased region" description="Basic and acidic residues" evidence="2">
    <location>
        <begin position="880"/>
        <end position="894"/>
    </location>
</feature>
<reference evidence="3" key="2">
    <citation type="submission" date="2020-12" db="EMBL/GenBank/DDBJ databases">
        <authorList>
            <person name="Kanost M."/>
        </authorList>
    </citation>
    <scope>NUCLEOTIDE SEQUENCE</scope>
</reference>
<dbReference type="InterPro" id="IPR002110">
    <property type="entry name" value="Ankyrin_rpt"/>
</dbReference>
<evidence type="ECO:0000313" key="4">
    <source>
        <dbReference type="Proteomes" id="UP000791440"/>
    </source>
</evidence>
<feature type="compositionally biased region" description="Basic and acidic residues" evidence="2">
    <location>
        <begin position="815"/>
        <end position="828"/>
    </location>
</feature>
<dbReference type="SMART" id="SM00248">
    <property type="entry name" value="ANK"/>
    <property type="match status" value="12"/>
</dbReference>
<feature type="compositionally biased region" description="Basic and acidic residues" evidence="2">
    <location>
        <begin position="853"/>
        <end position="864"/>
    </location>
</feature>
<dbReference type="PANTHER" id="PTHR24172">
    <property type="entry name" value="ANK_REP_REGION DOMAIN-CONTAINING PROTEIN"/>
    <property type="match status" value="1"/>
</dbReference>
<dbReference type="EMBL" id="JH668281">
    <property type="protein sequence ID" value="KAG6440676.1"/>
    <property type="molecule type" value="Genomic_DNA"/>
</dbReference>
<dbReference type="PANTHER" id="PTHR24172:SF4">
    <property type="entry name" value="ANK_REP_REGION DOMAIN-CONTAINING PROTEIN"/>
    <property type="match status" value="1"/>
</dbReference>
<sequence>MESMKKWLSERNSRKNGLYVHYTPPKSQLRTWARGGEDSKLERAVLAGHGRRLLAEAEALQLSPHLPTLIAKCDALHSAVERGSLLELQELLDPDYNRRKYVTCRDEAGVGLLHKAVYYDFMDIAEYLVNNYPQIVHQRDSEGRTALHYAAVCRDAAGAAALLEGAGASRGARDVAGRTPAGYRGAARTLLALPTASTTADMARDPAKNTPGLVIKRHNIRIWCHDCDMARLQRVVWEGHGARLLSEVSNQPIVKRFLEAVPYIMNTVRDIHQAVVQNDLESVMKNSSDPVPPQILSSRDSNNMTVMHKAAGLGHSSILKYLVERYPQGINDVDNEGRTPLHYAASMRDEQHTYNLLVGLGADESIVDNKHKTPAYYINRPQEIDKTLFRNVPDAPRTASSAYPSTWDWKLLDNDVIAELNKKSRRRNLKASTENLLSKNYTNTISDSTDNRNDVMKASSTHEFISDLPDLDDGSKENKDEEENKQDLDTNKESEENGENNDNEDNKVQENVDNEENEQIVERGENENKHDDEEKQNIEEHHDDKENEVATENHNAEENNESVDTHHSEDIIKNQSYERKEEKDEKEVVTQTGDGKQESKENTVEENDKDPAAKYNEETTSKNTEPTKENIEGNIANNQKTTDITEPNNESINDSNVGKIEYSSENTSNITENSERIPENSEHVADNTEHIITDNIEIKTENIQHNITEHTEPNTQQSLHITDNTKHITENVDNAELDNAQSQIKESTENNKENSSKDENEKIESAPERPRTVTKRVPDAEEPNENNNTQRSEDTKSGKFREVSHISSPGGIVVDDMKANKLEQELGTDKSLYSLEPNDNKDPLNNTEGESTNESHIEEKESKNYENFSTTEIDPENSTDDYKDNSTDDFENNRNRRSVVSSAKSRAKTPSVDVSDLISHEGNNNIEKNEDDDDVRVQGDNHSEYSDSHNRSAGEVRDLGSAKRGHVINGRNTQESLIEGIISGEAEQDSQDASITEGKESVQREVLIVDNEIDPEVSDLINNANMEMLATLVLNGEGARLIGRSSRNTELQAFLDNVPIYMQKINKVHLAAKEGNIRDLQAALDRRKFAIARDPISPNGATPLHVATVFGKTNIIKYLGGRFPETLSAVDFEGRTALHYAAVLPDNGHYYTLLQQLGANSKDLDDNGRSAEDFFKNPSLLPFDQLLSDFGLSEEAVKSMFSDKGTTNVANGHMDIPIFRTEEGRYLAQCKLEQNNFNKMEKIKDEDVYTDTVFTALGDPLIKGLTEVANVKPKDPVAFLASFLQNFPENEKPSVGTEETNMIVTEETGEVENEQLPQVTTTATTTETAVMPLNGNRSGARTTTRSHRPIDVVTVDPQPVISPDAPETAFSSANRDEHGQSMLHFAAARTHARNALFQLLQESEISLAYRDELYRTARDVSIQANVPENTAEIDKWILHLAATGNTEKMMSLLLEGYDHILDVVDEDGLAVTEVVAQRGETEMSKLLASIPTFEESRDNLHSAVRRGDLPAVQEIVSAEGGRTLARSQNSFGRSALHIAVLAQHEDVVAYLAQTCPELLRVGDNLERTPLHYAMGVEKIESLSRILIRSGAKRVLKDLKGRQPSYYFMNKSDILRLKEEEEVY</sequence>
<proteinExistence type="predicted"/>
<keyword evidence="4" id="KW-1185">Reference proteome</keyword>
<evidence type="ECO:0000256" key="2">
    <source>
        <dbReference type="SAM" id="MobiDB-lite"/>
    </source>
</evidence>
<feature type="compositionally biased region" description="Basic and acidic residues" evidence="2">
    <location>
        <begin position="746"/>
        <end position="779"/>
    </location>
</feature>
<feature type="repeat" description="ANK" evidence="1">
    <location>
        <begin position="1133"/>
        <end position="1166"/>
    </location>
</feature>
<dbReference type="CDD" id="cd22966">
    <property type="entry name" value="DD_DYDC-like"/>
    <property type="match status" value="1"/>
</dbReference>
<dbReference type="Pfam" id="PF05186">
    <property type="entry name" value="Dpy-30"/>
    <property type="match status" value="1"/>
</dbReference>
<feature type="region of interest" description="Disordered" evidence="2">
    <location>
        <begin position="664"/>
        <end position="683"/>
    </location>
</feature>
<feature type="region of interest" description="Disordered" evidence="2">
    <location>
        <begin position="460"/>
        <end position="659"/>
    </location>
</feature>